<keyword evidence="11" id="KW-1185">Reference proteome</keyword>
<accession>A0A6P3VHW1</accession>
<dbReference type="AlphaFoldDB" id="A0A6P3VHW1"/>
<evidence type="ECO:0000256" key="6">
    <source>
        <dbReference type="ARBA" id="ARBA00023136"/>
    </source>
</evidence>
<organism evidence="11 12">
    <name type="scientific">Clupea harengus</name>
    <name type="common">Atlantic herring</name>
    <dbReference type="NCBI Taxonomy" id="7950"/>
    <lineage>
        <taxon>Eukaryota</taxon>
        <taxon>Metazoa</taxon>
        <taxon>Chordata</taxon>
        <taxon>Craniata</taxon>
        <taxon>Vertebrata</taxon>
        <taxon>Euteleostomi</taxon>
        <taxon>Actinopterygii</taxon>
        <taxon>Neopterygii</taxon>
        <taxon>Teleostei</taxon>
        <taxon>Clupei</taxon>
        <taxon>Clupeiformes</taxon>
        <taxon>Clupeoidei</taxon>
        <taxon>Clupeidae</taxon>
        <taxon>Clupea</taxon>
    </lineage>
</organism>
<keyword evidence="4" id="KW-0964">Secreted</keyword>
<dbReference type="RefSeq" id="XP_012672598.1">
    <property type="nucleotide sequence ID" value="XM_012817144.3"/>
</dbReference>
<keyword evidence="7" id="KW-0325">Glycoprotein</keyword>
<dbReference type="PANTHER" id="PTHR20914">
    <property type="entry name" value="LY6/PLAUR DOMAIN-CONTAINING PROTEIN 8"/>
    <property type="match status" value="1"/>
</dbReference>
<dbReference type="GeneID" id="105891007"/>
<evidence type="ECO:0000256" key="2">
    <source>
        <dbReference type="ARBA" id="ARBA00004613"/>
    </source>
</evidence>
<sequence length="223" mass="23911">MDLKAVLIWTCALISQVRSLMCNNCFSDAGGTCHDVQGPCPDACASVRIATYVGEWRKGVMNMKTCSTADICVMGSLNFGTKRVKVESTCCTTDLCNDQPPPEYLKDISNGKRCFTCKGGDCNLTVECLGNEDRCVTSTSTEADQRPPRTQKGCVSASICQQRDSSHFLASMADSLDCCEGDLCNGVQGTNQNAGNMGHVTKSNTQNLLLLLLMCLASSDLVS</sequence>
<keyword evidence="6" id="KW-0472">Membrane</keyword>
<keyword evidence="5 8" id="KW-0732">Signal</keyword>
<gene>
    <name evidence="12" type="primary">LOC105891007</name>
</gene>
<evidence type="ECO:0000256" key="7">
    <source>
        <dbReference type="ARBA" id="ARBA00023180"/>
    </source>
</evidence>
<dbReference type="KEGG" id="char:105891007"/>
<dbReference type="InterPro" id="IPR016054">
    <property type="entry name" value="LY6_UPA_recep-like"/>
</dbReference>
<dbReference type="GO" id="GO:0005576">
    <property type="term" value="C:extracellular region"/>
    <property type="evidence" value="ECO:0007669"/>
    <property type="project" value="UniProtKB-SubCell"/>
</dbReference>
<dbReference type="InterPro" id="IPR035076">
    <property type="entry name" value="Toxin/TOLIP"/>
</dbReference>
<evidence type="ECO:0000313" key="12">
    <source>
        <dbReference type="RefSeq" id="XP_012672598.1"/>
    </source>
</evidence>
<keyword evidence="3" id="KW-1003">Cell membrane</keyword>
<dbReference type="InterPro" id="IPR050918">
    <property type="entry name" value="CNF-like_PLA2_Inhibitor"/>
</dbReference>
<dbReference type="Pfam" id="PF00021">
    <property type="entry name" value="UPAR_LY6"/>
    <property type="match status" value="1"/>
</dbReference>
<evidence type="ECO:0000259" key="9">
    <source>
        <dbReference type="Pfam" id="PF00021"/>
    </source>
</evidence>
<feature type="domain" description="Snake toxin/toxin-like" evidence="10">
    <location>
        <begin position="113"/>
        <end position="185"/>
    </location>
</feature>
<evidence type="ECO:0000313" key="11">
    <source>
        <dbReference type="Proteomes" id="UP000515152"/>
    </source>
</evidence>
<dbReference type="OrthoDB" id="8447026at2759"/>
<evidence type="ECO:0000256" key="5">
    <source>
        <dbReference type="ARBA" id="ARBA00022729"/>
    </source>
</evidence>
<dbReference type="Gene3D" id="2.10.60.10">
    <property type="entry name" value="CD59"/>
    <property type="match status" value="2"/>
</dbReference>
<feature type="chain" id="PRO_5027550891" evidence="8">
    <location>
        <begin position="20"/>
        <end position="223"/>
    </location>
</feature>
<evidence type="ECO:0000256" key="3">
    <source>
        <dbReference type="ARBA" id="ARBA00022475"/>
    </source>
</evidence>
<dbReference type="GO" id="GO:0005886">
    <property type="term" value="C:plasma membrane"/>
    <property type="evidence" value="ECO:0007669"/>
    <property type="project" value="UniProtKB-SubCell"/>
</dbReference>
<dbReference type="PANTHER" id="PTHR20914:SF9">
    <property type="entry name" value="COILED, ISOFORM A"/>
    <property type="match status" value="1"/>
</dbReference>
<name>A0A6P3VHW1_CLUHA</name>
<proteinExistence type="predicted"/>
<dbReference type="Pfam" id="PF00087">
    <property type="entry name" value="Toxin_TOLIP"/>
    <property type="match status" value="1"/>
</dbReference>
<protein>
    <submittedName>
        <fullName evidence="12">Uncharacterized protein LOC105891007</fullName>
    </submittedName>
</protein>
<feature type="domain" description="UPAR/Ly6" evidence="9">
    <location>
        <begin position="19"/>
        <end position="98"/>
    </location>
</feature>
<dbReference type="InterPro" id="IPR045860">
    <property type="entry name" value="Snake_toxin-like_sf"/>
</dbReference>
<evidence type="ECO:0000259" key="10">
    <source>
        <dbReference type="Pfam" id="PF00087"/>
    </source>
</evidence>
<evidence type="ECO:0000256" key="8">
    <source>
        <dbReference type="SAM" id="SignalP"/>
    </source>
</evidence>
<feature type="signal peptide" evidence="8">
    <location>
        <begin position="1"/>
        <end position="19"/>
    </location>
</feature>
<dbReference type="SUPFAM" id="SSF57302">
    <property type="entry name" value="Snake toxin-like"/>
    <property type="match status" value="2"/>
</dbReference>
<evidence type="ECO:0000256" key="4">
    <source>
        <dbReference type="ARBA" id="ARBA00022525"/>
    </source>
</evidence>
<evidence type="ECO:0000256" key="1">
    <source>
        <dbReference type="ARBA" id="ARBA00004236"/>
    </source>
</evidence>
<reference evidence="12" key="1">
    <citation type="submission" date="2025-08" db="UniProtKB">
        <authorList>
            <consortium name="RefSeq"/>
        </authorList>
    </citation>
    <scope>IDENTIFICATION</scope>
</reference>
<comment type="subcellular location">
    <subcellularLocation>
        <location evidence="1">Cell membrane</location>
    </subcellularLocation>
    <subcellularLocation>
        <location evidence="2">Secreted</location>
    </subcellularLocation>
</comment>
<dbReference type="Proteomes" id="UP000515152">
    <property type="component" value="Chromosome 18"/>
</dbReference>